<dbReference type="Gene3D" id="3.30.420.40">
    <property type="match status" value="1"/>
</dbReference>
<proteinExistence type="inferred from homology"/>
<feature type="binding site" evidence="16">
    <location>
        <position position="177"/>
    </location>
    <ligand>
        <name>substrate</name>
    </ligand>
</feature>
<feature type="binding site" evidence="16">
    <location>
        <position position="95"/>
    </location>
    <ligand>
        <name>substrate</name>
    </ligand>
</feature>
<dbReference type="GO" id="GO:0046872">
    <property type="term" value="F:metal ion binding"/>
    <property type="evidence" value="ECO:0007669"/>
    <property type="project" value="UniProtKB-KW"/>
</dbReference>
<dbReference type="CDD" id="cd24015">
    <property type="entry name" value="ASKHA_NBD_PanK-III"/>
    <property type="match status" value="1"/>
</dbReference>
<evidence type="ECO:0000256" key="7">
    <source>
        <dbReference type="ARBA" id="ARBA00022490"/>
    </source>
</evidence>
<evidence type="ECO:0000313" key="18">
    <source>
        <dbReference type="Proteomes" id="UP000286934"/>
    </source>
</evidence>
<evidence type="ECO:0000256" key="2">
    <source>
        <dbReference type="ARBA" id="ARBA00001958"/>
    </source>
</evidence>
<comment type="pathway">
    <text evidence="4 16">Cofactor biosynthesis; coenzyme A biosynthesis; CoA from (R)-pantothenate: step 1/5.</text>
</comment>
<organism evidence="17 18">
    <name type="scientific">Aliidiomarina shirensis</name>
    <dbReference type="NCBI Taxonomy" id="1048642"/>
    <lineage>
        <taxon>Bacteria</taxon>
        <taxon>Pseudomonadati</taxon>
        <taxon>Pseudomonadota</taxon>
        <taxon>Gammaproteobacteria</taxon>
        <taxon>Alteromonadales</taxon>
        <taxon>Idiomarinaceae</taxon>
        <taxon>Aliidiomarina</taxon>
    </lineage>
</organism>
<feature type="binding site" evidence="16">
    <location>
        <begin position="102"/>
        <end position="105"/>
    </location>
    <ligand>
        <name>substrate</name>
    </ligand>
</feature>
<feature type="active site" description="Proton acceptor" evidence="16">
    <location>
        <position position="104"/>
    </location>
</feature>
<dbReference type="EC" id="2.7.1.33" evidence="6 16"/>
<comment type="similarity">
    <text evidence="14 16">Belongs to the type III pantothenate kinase family.</text>
</comment>
<evidence type="ECO:0000256" key="13">
    <source>
        <dbReference type="ARBA" id="ARBA00022993"/>
    </source>
</evidence>
<evidence type="ECO:0000256" key="9">
    <source>
        <dbReference type="ARBA" id="ARBA00022741"/>
    </source>
</evidence>
<comment type="cofactor">
    <cofactor evidence="16">
        <name>NH4(+)</name>
        <dbReference type="ChEBI" id="CHEBI:28938"/>
    </cofactor>
    <cofactor evidence="16">
        <name>K(+)</name>
        <dbReference type="ChEBI" id="CHEBI:29103"/>
    </cofactor>
    <text evidence="16">A monovalent cation. Ammonium or potassium.</text>
</comment>
<evidence type="ECO:0000256" key="1">
    <source>
        <dbReference type="ARBA" id="ARBA00001206"/>
    </source>
</evidence>
<feature type="binding site" evidence="16">
    <location>
        <begin position="14"/>
        <end position="21"/>
    </location>
    <ligand>
        <name>ATP</name>
        <dbReference type="ChEBI" id="CHEBI:30616"/>
    </ligand>
</feature>
<dbReference type="PANTHER" id="PTHR34265:SF1">
    <property type="entry name" value="TYPE III PANTOTHENATE KINASE"/>
    <property type="match status" value="1"/>
</dbReference>
<comment type="subunit">
    <text evidence="5 16">Homodimer.</text>
</comment>
<dbReference type="HAMAP" id="MF_01274">
    <property type="entry name" value="Pantothen_kinase_3"/>
    <property type="match status" value="1"/>
</dbReference>
<dbReference type="GO" id="GO:0015937">
    <property type="term" value="P:coenzyme A biosynthetic process"/>
    <property type="evidence" value="ECO:0007669"/>
    <property type="project" value="UniProtKB-UniRule"/>
</dbReference>
<comment type="catalytic activity">
    <reaction evidence="1 16">
        <text>(R)-pantothenate + ATP = (R)-4'-phosphopantothenate + ADP + H(+)</text>
        <dbReference type="Rhea" id="RHEA:16373"/>
        <dbReference type="ChEBI" id="CHEBI:10986"/>
        <dbReference type="ChEBI" id="CHEBI:15378"/>
        <dbReference type="ChEBI" id="CHEBI:29032"/>
        <dbReference type="ChEBI" id="CHEBI:30616"/>
        <dbReference type="ChEBI" id="CHEBI:456216"/>
        <dbReference type="EC" id="2.7.1.33"/>
    </reaction>
</comment>
<accession>A0A432WL47</accession>
<evidence type="ECO:0000256" key="14">
    <source>
        <dbReference type="ARBA" id="ARBA00038036"/>
    </source>
</evidence>
<dbReference type="InterPro" id="IPR043129">
    <property type="entry name" value="ATPase_NBD"/>
</dbReference>
<evidence type="ECO:0000256" key="4">
    <source>
        <dbReference type="ARBA" id="ARBA00005225"/>
    </source>
</evidence>
<gene>
    <name evidence="16" type="primary">coaX</name>
    <name evidence="17" type="ORF">CWE13_12455</name>
</gene>
<keyword evidence="13 16" id="KW-0173">Coenzyme A biosynthesis</keyword>
<protein>
    <recommendedName>
        <fullName evidence="15 16">Type III pantothenate kinase</fullName>
        <ecNumber evidence="6 16">2.7.1.33</ecNumber>
    </recommendedName>
    <alternativeName>
        <fullName evidence="16">PanK-III</fullName>
    </alternativeName>
    <alternativeName>
        <fullName evidence="16">Pantothenic acid kinase</fullName>
    </alternativeName>
</protein>
<dbReference type="NCBIfam" id="TIGR00671">
    <property type="entry name" value="baf"/>
    <property type="match status" value="1"/>
</dbReference>
<keyword evidence="7 16" id="KW-0963">Cytoplasm</keyword>
<dbReference type="EMBL" id="PIPP01000007">
    <property type="protein sequence ID" value="RUO34427.1"/>
    <property type="molecule type" value="Genomic_DNA"/>
</dbReference>
<comment type="function">
    <text evidence="16">Catalyzes the phosphorylation of pantothenate (Pan), the first step in CoA biosynthesis.</text>
</comment>
<dbReference type="Pfam" id="PF03309">
    <property type="entry name" value="Pan_kinase"/>
    <property type="match status" value="1"/>
</dbReference>
<comment type="caution">
    <text evidence="17">The sequence shown here is derived from an EMBL/GenBank/DDBJ whole genome shotgun (WGS) entry which is preliminary data.</text>
</comment>
<comment type="cofactor">
    <cofactor evidence="2">
        <name>K(+)</name>
        <dbReference type="ChEBI" id="CHEBI:29103"/>
    </cofactor>
</comment>
<evidence type="ECO:0000256" key="6">
    <source>
        <dbReference type="ARBA" id="ARBA00012102"/>
    </source>
</evidence>
<dbReference type="UniPathway" id="UPA00241">
    <property type="reaction ID" value="UER00352"/>
</dbReference>
<keyword evidence="16" id="KW-0479">Metal-binding</keyword>
<dbReference type="InterPro" id="IPR004619">
    <property type="entry name" value="Type_III_PanK"/>
</dbReference>
<dbReference type="GO" id="GO:0005737">
    <property type="term" value="C:cytoplasm"/>
    <property type="evidence" value="ECO:0007669"/>
    <property type="project" value="UniProtKB-SubCell"/>
</dbReference>
<evidence type="ECO:0000256" key="11">
    <source>
        <dbReference type="ARBA" id="ARBA00022840"/>
    </source>
</evidence>
<dbReference type="PANTHER" id="PTHR34265">
    <property type="entry name" value="TYPE III PANTOTHENATE KINASE"/>
    <property type="match status" value="1"/>
</dbReference>
<keyword evidence="12 16" id="KW-0630">Potassium</keyword>
<dbReference type="GO" id="GO:0005524">
    <property type="term" value="F:ATP binding"/>
    <property type="evidence" value="ECO:0007669"/>
    <property type="project" value="UniProtKB-UniRule"/>
</dbReference>
<dbReference type="GO" id="GO:0004594">
    <property type="term" value="F:pantothenate kinase activity"/>
    <property type="evidence" value="ECO:0007669"/>
    <property type="project" value="UniProtKB-UniRule"/>
</dbReference>
<dbReference type="SUPFAM" id="SSF53067">
    <property type="entry name" value="Actin-like ATPase domain"/>
    <property type="match status" value="2"/>
</dbReference>
<dbReference type="Proteomes" id="UP000286934">
    <property type="component" value="Unassembled WGS sequence"/>
</dbReference>
<keyword evidence="10 16" id="KW-0418">Kinase</keyword>
<keyword evidence="11 16" id="KW-0067">ATP-binding</keyword>
<evidence type="ECO:0000256" key="16">
    <source>
        <dbReference type="HAMAP-Rule" id="MF_01274"/>
    </source>
</evidence>
<name>A0A432WL47_9GAMM</name>
<evidence type="ECO:0000313" key="17">
    <source>
        <dbReference type="EMBL" id="RUO34427.1"/>
    </source>
</evidence>
<evidence type="ECO:0000256" key="3">
    <source>
        <dbReference type="ARBA" id="ARBA00004496"/>
    </source>
</evidence>
<evidence type="ECO:0000256" key="15">
    <source>
        <dbReference type="ARBA" id="ARBA00040883"/>
    </source>
</evidence>
<evidence type="ECO:0000256" key="10">
    <source>
        <dbReference type="ARBA" id="ARBA00022777"/>
    </source>
</evidence>
<comment type="subcellular location">
    <subcellularLocation>
        <location evidence="3 16">Cytoplasm</location>
    </subcellularLocation>
</comment>
<keyword evidence="18" id="KW-1185">Reference proteome</keyword>
<evidence type="ECO:0000256" key="8">
    <source>
        <dbReference type="ARBA" id="ARBA00022679"/>
    </source>
</evidence>
<keyword evidence="9 16" id="KW-0547">Nucleotide-binding</keyword>
<dbReference type="AlphaFoldDB" id="A0A432WL47"/>
<feature type="binding site" evidence="16">
    <location>
        <position position="126"/>
    </location>
    <ligand>
        <name>ATP</name>
        <dbReference type="ChEBI" id="CHEBI:30616"/>
    </ligand>
</feature>
<sequence length="281" mass="30830">MLEVKLVSATLLLEIGNTAWKLARFYEYQKPEFLAKGYGVDALFSALEAYDYDALALASVGAEEQIERIKLFAETSNKVLYQARTTTGFGVQHCYAQVETLGVDRWLTLLVATSEKTAAIIIDAGTAITLDVIDAHGNHLGGWIAPGMRLMQEALINKSSRLRVSNDTPNELLGTATERAIHLGCRASLNGFVEQALLAAKTAAKTAAKAELKAHEETENEAMKVWLTGGDCQYLGNAMLDEVASNHTYPLNELDTAEQRPDLVLEGLAIWFQHESKRKTD</sequence>
<evidence type="ECO:0000256" key="5">
    <source>
        <dbReference type="ARBA" id="ARBA00011738"/>
    </source>
</evidence>
<keyword evidence="8 16" id="KW-0808">Transferase</keyword>
<reference evidence="18" key="1">
    <citation type="journal article" date="2018" name="Front. Microbiol.">
        <title>Genome-Based Analysis Reveals the Taxonomy and Diversity of the Family Idiomarinaceae.</title>
        <authorList>
            <person name="Liu Y."/>
            <person name="Lai Q."/>
            <person name="Shao Z."/>
        </authorList>
    </citation>
    <scope>NUCLEOTIDE SEQUENCE [LARGE SCALE GENOMIC DNA]</scope>
    <source>
        <strain evidence="18">AIS</strain>
    </source>
</reference>
<feature type="binding site" evidence="16">
    <location>
        <position position="123"/>
    </location>
    <ligand>
        <name>K(+)</name>
        <dbReference type="ChEBI" id="CHEBI:29103"/>
    </ligand>
</feature>
<evidence type="ECO:0000256" key="12">
    <source>
        <dbReference type="ARBA" id="ARBA00022958"/>
    </source>
</evidence>